<feature type="transmembrane region" description="Helical" evidence="13">
    <location>
        <begin position="188"/>
        <end position="214"/>
    </location>
</feature>
<keyword evidence="15" id="KW-0969">Cilium</keyword>
<keyword evidence="17" id="KW-1185">Reference proteome</keyword>
<keyword evidence="4 13" id="KW-0813">Transport</keyword>
<dbReference type="EMBL" id="AP008232">
    <property type="protein sequence ID" value="BAE73300.1"/>
    <property type="molecule type" value="Genomic_DNA"/>
</dbReference>
<keyword evidence="6 13" id="KW-0812">Transmembrane</keyword>
<dbReference type="MEROPS" id="N06.A01"/>
<dbReference type="InterPro" id="IPR006135">
    <property type="entry name" value="T3SS_substrate_exporter"/>
</dbReference>
<dbReference type="Gene3D" id="3.40.1690.10">
    <property type="entry name" value="secretion proteins EscU"/>
    <property type="match status" value="1"/>
</dbReference>
<proteinExistence type="inferred from homology"/>
<evidence type="ECO:0000313" key="16">
    <source>
        <dbReference type="EMBL" id="CRL43618.1"/>
    </source>
</evidence>
<dbReference type="NCBIfam" id="TIGR00328">
    <property type="entry name" value="flhB"/>
    <property type="match status" value="1"/>
</dbReference>
<dbReference type="OrthoDB" id="9807950at2"/>
<name>Q2NX25_SODGM</name>
<dbReference type="eggNOG" id="COG1377">
    <property type="taxonomic scope" value="Bacteria"/>
</dbReference>
<dbReference type="PANTHER" id="PTHR30531">
    <property type="entry name" value="FLAGELLAR BIOSYNTHETIC PROTEIN FLHB"/>
    <property type="match status" value="1"/>
</dbReference>
<evidence type="ECO:0000256" key="13">
    <source>
        <dbReference type="RuleBase" id="RU364091"/>
    </source>
</evidence>
<accession>Q2NX25</accession>
<dbReference type="EMBL" id="LN854557">
    <property type="protein sequence ID" value="CRL43618.1"/>
    <property type="molecule type" value="Genomic_DNA"/>
</dbReference>
<evidence type="ECO:0000256" key="7">
    <source>
        <dbReference type="ARBA" id="ARBA00022795"/>
    </source>
</evidence>
<reference evidence="15 17" key="1">
    <citation type="journal article" date="2006" name="Genome Res.">
        <title>Massive genome erosion and functional adaptations provide insights into the symbiotic lifestyle of Sodalis glossinidius in the tsetse host.</title>
        <authorList>
            <person name="Toh H."/>
            <person name="Weiss B.L."/>
            <person name="Perkin S.A.H."/>
            <person name="Yamashita A."/>
            <person name="Oshima K."/>
            <person name="Hattori M."/>
            <person name="Aksoy S."/>
        </authorList>
    </citation>
    <scope>NUCLEOTIDE SEQUENCE [LARGE SCALE GENOMIC DNA]</scope>
    <source>
        <strain evidence="15">Morsitans</strain>
        <strain evidence="17">morsitans</strain>
    </source>
</reference>
<comment type="caution">
    <text evidence="13">Lacks conserved residue(s) required for the propagation of feature annotation.</text>
</comment>
<evidence type="ECO:0000313" key="17">
    <source>
        <dbReference type="Proteomes" id="UP000001932"/>
    </source>
</evidence>
<comment type="similarity">
    <text evidence="2 13">Belongs to the type III secretion exporter family.</text>
</comment>
<organism evidence="15 17">
    <name type="scientific">Sodalis glossinidius (strain morsitans)</name>
    <dbReference type="NCBI Taxonomy" id="343509"/>
    <lineage>
        <taxon>Bacteria</taxon>
        <taxon>Pseudomonadati</taxon>
        <taxon>Pseudomonadota</taxon>
        <taxon>Gammaproteobacteria</taxon>
        <taxon>Enterobacterales</taxon>
        <taxon>Bruguierivoracaceae</taxon>
        <taxon>Sodalis</taxon>
    </lineage>
</organism>
<dbReference type="Pfam" id="PF01312">
    <property type="entry name" value="Bac_export_2"/>
    <property type="match status" value="1"/>
</dbReference>
<keyword evidence="15" id="KW-0282">Flagellum</keyword>
<dbReference type="PRINTS" id="PR00950">
    <property type="entry name" value="TYPE3IMSPROT"/>
</dbReference>
<evidence type="ECO:0000256" key="9">
    <source>
        <dbReference type="ARBA" id="ARBA00022989"/>
    </source>
</evidence>
<dbReference type="Proteomes" id="UP000245838">
    <property type="component" value="Chromosome sggmmb4_Chromosome"/>
</dbReference>
<evidence type="ECO:0000256" key="5">
    <source>
        <dbReference type="ARBA" id="ARBA00022475"/>
    </source>
</evidence>
<reference evidence="16 18" key="2">
    <citation type="submission" date="2015-05" db="EMBL/GenBank/DDBJ databases">
        <authorList>
            <person name="Goodhead I."/>
        </authorList>
    </citation>
    <scope>NUCLEOTIDE SEQUENCE [LARGE SCALE GENOMIC DNA]</scope>
    <source>
        <strain evidence="16">B4</strain>
        <strain evidence="18">morsitans</strain>
    </source>
</reference>
<keyword evidence="15" id="KW-0966">Cell projection</keyword>
<dbReference type="InterPro" id="IPR006136">
    <property type="entry name" value="FlhB"/>
</dbReference>
<keyword evidence="5 13" id="KW-1003">Cell membrane</keyword>
<dbReference type="GO" id="GO:0044780">
    <property type="term" value="P:bacterial-type flagellum assembly"/>
    <property type="evidence" value="ECO:0007669"/>
    <property type="project" value="InterPro"/>
</dbReference>
<evidence type="ECO:0000256" key="8">
    <source>
        <dbReference type="ARBA" id="ARBA00022927"/>
    </source>
</evidence>
<gene>
    <name evidence="16" type="primary">flhB_1</name>
    <name evidence="13" type="synonym">flhB</name>
    <name evidence="15" type="ordered locus">SG0025</name>
    <name evidence="16" type="ORF">SGGMMB4_00064</name>
</gene>
<dbReference type="InterPro" id="IPR029025">
    <property type="entry name" value="T3SS_substrate_exporter_C"/>
</dbReference>
<evidence type="ECO:0000256" key="2">
    <source>
        <dbReference type="ARBA" id="ARBA00010690"/>
    </source>
</evidence>
<evidence type="ECO:0000256" key="1">
    <source>
        <dbReference type="ARBA" id="ARBA00004651"/>
    </source>
</evidence>
<dbReference type="RefSeq" id="WP_011409890.1">
    <property type="nucleotide sequence ID" value="NC_007712.1"/>
</dbReference>
<keyword evidence="11 13" id="KW-1006">Bacterial flagellum protein export</keyword>
<evidence type="ECO:0000313" key="15">
    <source>
        <dbReference type="EMBL" id="BAE73300.1"/>
    </source>
</evidence>
<sequence>MAEESDLEKSEAPTPHRLQKARKEGQVPRSKELVSWLMLLSGWSLLWLAGGHLAQGMGLMLESGLTFSFHINGDRHWLLAQFSGLVRQALLACAPLILGVTLVAAGAPMLIGGVMFSSKAVSLDLKRLNPFSGLKRLFSMQMIAEFIKTLFKVCLVGGACGTALWFVWPRMTQLAQGAPHRVMAESLSLISQCVLVIILALIPVVGFDILYQLFSHMKKLRMSRHDIREEYKEQEGDPQLKSLIRQRQRQQAQQRMMQDVAKADVVILNPTHYAVALKYEQMRMTTPRLLAKGAGAVALNIRQRAEQHRIPTLVAPPLARALFRHCEIGSAIPVALYGAVAEVLAWVYGLRRWRKQGGLRPRQPGNLTVPKAMDCAKGSIFNGKPGS</sequence>
<evidence type="ECO:0000313" key="18">
    <source>
        <dbReference type="Proteomes" id="UP000245838"/>
    </source>
</evidence>
<dbReference type="KEGG" id="sgl:SG0025"/>
<dbReference type="SUPFAM" id="SSF160544">
    <property type="entry name" value="EscU C-terminal domain-like"/>
    <property type="match status" value="1"/>
</dbReference>
<dbReference type="BioCyc" id="SGLO343509:SGP1_RS00240-MONOMER"/>
<keyword evidence="8 13" id="KW-0653">Protein transport</keyword>
<evidence type="ECO:0000256" key="10">
    <source>
        <dbReference type="ARBA" id="ARBA00023136"/>
    </source>
</evidence>
<evidence type="ECO:0000256" key="14">
    <source>
        <dbReference type="SAM" id="MobiDB-lite"/>
    </source>
</evidence>
<keyword evidence="10 13" id="KW-0472">Membrane</keyword>
<dbReference type="GO" id="GO:0005886">
    <property type="term" value="C:plasma membrane"/>
    <property type="evidence" value="ECO:0007669"/>
    <property type="project" value="UniProtKB-SubCell"/>
</dbReference>
<feature type="transmembrane region" description="Helical" evidence="13">
    <location>
        <begin position="89"/>
        <end position="116"/>
    </location>
</feature>
<evidence type="ECO:0000256" key="6">
    <source>
        <dbReference type="ARBA" id="ARBA00022692"/>
    </source>
</evidence>
<dbReference type="PANTHER" id="PTHR30531:SF12">
    <property type="entry name" value="FLAGELLAR BIOSYNTHETIC PROTEIN FLHB"/>
    <property type="match status" value="1"/>
</dbReference>
<evidence type="ECO:0000256" key="4">
    <source>
        <dbReference type="ARBA" id="ARBA00022448"/>
    </source>
</evidence>
<feature type="region of interest" description="Disordered" evidence="14">
    <location>
        <begin position="1"/>
        <end position="25"/>
    </location>
</feature>
<dbReference type="AlphaFoldDB" id="Q2NX25"/>
<evidence type="ECO:0000256" key="3">
    <source>
        <dbReference type="ARBA" id="ARBA00021622"/>
    </source>
</evidence>
<evidence type="ECO:0000256" key="11">
    <source>
        <dbReference type="ARBA" id="ARBA00023225"/>
    </source>
</evidence>
<keyword evidence="9 13" id="KW-1133">Transmembrane helix</keyword>
<dbReference type="GO" id="GO:0009306">
    <property type="term" value="P:protein secretion"/>
    <property type="evidence" value="ECO:0007669"/>
    <property type="project" value="InterPro"/>
</dbReference>
<dbReference type="Proteomes" id="UP000001932">
    <property type="component" value="Chromosome"/>
</dbReference>
<protein>
    <recommendedName>
        <fullName evidence="3 13">Flagellar biosynthetic protein FlhB</fullName>
    </recommendedName>
</protein>
<comment type="function">
    <text evidence="12 13">Required for formation of the rod structure in the basal body of the flagellar apparatus. Together with FliI and FliH, may constitute the export apparatus of flagellin.</text>
</comment>
<evidence type="ECO:0000256" key="12">
    <source>
        <dbReference type="ARBA" id="ARBA00025078"/>
    </source>
</evidence>
<comment type="subcellular location">
    <subcellularLocation>
        <location evidence="1">Cell membrane</location>
        <topology evidence="1">Multi-pass membrane protein</topology>
    </subcellularLocation>
</comment>
<feature type="transmembrane region" description="Helical" evidence="13">
    <location>
        <begin position="149"/>
        <end position="168"/>
    </location>
</feature>
<keyword evidence="7 13" id="KW-1005">Bacterial flagellum biogenesis</keyword>
<dbReference type="STRING" id="343509.SG0025"/>
<dbReference type="HOGENOM" id="CLU_041013_1_0_6"/>